<dbReference type="SUPFAM" id="SSF56235">
    <property type="entry name" value="N-terminal nucleophile aminohydrolases (Ntn hydrolases)"/>
    <property type="match status" value="1"/>
</dbReference>
<proteinExistence type="inferred from homology"/>
<keyword evidence="6" id="KW-0472">Membrane</keyword>
<sequence>MLKNLLSFCLIIIVFFLGPSSVFSEENTQTISDDTYDNYGVSASHPEAVEVGMEVLENGGNAVDAAIAVSYALGVVEPFGSGIGGGGEMLLLPPDENEPIVYDYRVTAPSDEDQGNKVSGVPSLVKGLEHIHQDYGLTPFDQLVSPAILLAKDGFEVDHLLWERLTAASYRLPVEAMPHFFPDGEAIEPGETLKQEELAKTLTEIKENGPSAFYDGEISKQVTEAVPYLDEEELKEYEVEVTYPVKGELKDGTIFSASPPLAGVSIVQSLLLAEKLNIAETKENKGEFIHLMTEISKITKNDRITEIGDPSFTDMDIDQLTSAEHIDNLADQISPSDPSREAGNDEEHVDDEHTDTTHFVIIDPDGMVVSATHTLSNFFGSGKYTAGFFMNNSLENFSNNSESPNRYEPGKRSRSLTAPTIYTNDERVIGIGSPGGNRIPSVMAQVLARHFYFDESLEDAVKAKRFYGENKILYVEDDFTEETLVDVVKKGYDLETRNVSVYFGGIQALDLNKKDGSINGVADGRRGGLWDTKNTLGLLRNFSTLYLDERKNEMLRAVQMGTEKRRKTLIIIITIIGVCILGVVGCVGKAVKATRRNKFQ</sequence>
<dbReference type="Proteomes" id="UP000199017">
    <property type="component" value="Unassembled WGS sequence"/>
</dbReference>
<keyword evidence="4" id="KW-0865">Zymogen</keyword>
<reference evidence="8 9" key="1">
    <citation type="submission" date="2016-10" db="EMBL/GenBank/DDBJ databases">
        <authorList>
            <person name="de Groot N.N."/>
        </authorList>
    </citation>
    <scope>NUCLEOTIDE SEQUENCE [LARGE SCALE GENOMIC DNA]</scope>
    <source>
        <strain evidence="9">P4B,CCM 7963,CECT 7998,DSM 25260,IBRC-M 10614,KCTC 13821</strain>
    </source>
</reference>
<dbReference type="Gene3D" id="1.10.246.130">
    <property type="match status" value="1"/>
</dbReference>
<keyword evidence="7" id="KW-0732">Signal</keyword>
<dbReference type="Pfam" id="PF01019">
    <property type="entry name" value="G_glu_transpept"/>
    <property type="match status" value="1"/>
</dbReference>
<dbReference type="GO" id="GO:0016787">
    <property type="term" value="F:hydrolase activity"/>
    <property type="evidence" value="ECO:0007669"/>
    <property type="project" value="UniProtKB-KW"/>
</dbReference>
<dbReference type="STRING" id="930129.SAMN05216352_1174"/>
<dbReference type="InterPro" id="IPR043137">
    <property type="entry name" value="GGT_ssub_C"/>
</dbReference>
<evidence type="ECO:0000313" key="8">
    <source>
        <dbReference type="EMBL" id="SDI97713.1"/>
    </source>
</evidence>
<feature type="region of interest" description="Disordered" evidence="5">
    <location>
        <begin position="330"/>
        <end position="354"/>
    </location>
</feature>
<keyword evidence="2 8" id="KW-0808">Transferase</keyword>
<keyword evidence="6" id="KW-1133">Transmembrane helix</keyword>
<comment type="similarity">
    <text evidence="1">Belongs to the gamma-glutamyltransferase family.</text>
</comment>
<dbReference type="Gene3D" id="3.60.20.40">
    <property type="match status" value="1"/>
</dbReference>
<feature type="transmembrane region" description="Helical" evidence="6">
    <location>
        <begin position="569"/>
        <end position="591"/>
    </location>
</feature>
<dbReference type="AlphaFoldDB" id="A0A1G8PZ47"/>
<dbReference type="PRINTS" id="PR01210">
    <property type="entry name" value="GGTRANSPTASE"/>
</dbReference>
<protein>
    <submittedName>
        <fullName evidence="8">Gamma-glutamyltransferase 1 Threonine peptidase. MEROPS family T03</fullName>
    </submittedName>
</protein>
<accession>A0A1G8PZ47</accession>
<evidence type="ECO:0000256" key="2">
    <source>
        <dbReference type="ARBA" id="ARBA00022679"/>
    </source>
</evidence>
<evidence type="ECO:0000256" key="5">
    <source>
        <dbReference type="SAM" id="MobiDB-lite"/>
    </source>
</evidence>
<feature type="signal peptide" evidence="7">
    <location>
        <begin position="1"/>
        <end position="24"/>
    </location>
</feature>
<feature type="compositionally biased region" description="Basic and acidic residues" evidence="5">
    <location>
        <begin position="338"/>
        <end position="354"/>
    </location>
</feature>
<evidence type="ECO:0000256" key="4">
    <source>
        <dbReference type="ARBA" id="ARBA00023145"/>
    </source>
</evidence>
<dbReference type="GO" id="GO:0016740">
    <property type="term" value="F:transferase activity"/>
    <property type="evidence" value="ECO:0007669"/>
    <property type="project" value="UniProtKB-KW"/>
</dbReference>
<evidence type="ECO:0000313" key="9">
    <source>
        <dbReference type="Proteomes" id="UP000199017"/>
    </source>
</evidence>
<evidence type="ECO:0000256" key="7">
    <source>
        <dbReference type="SAM" id="SignalP"/>
    </source>
</evidence>
<organism evidence="8 9">
    <name type="scientific">Alteribacillus bidgolensis</name>
    <dbReference type="NCBI Taxonomy" id="930129"/>
    <lineage>
        <taxon>Bacteria</taxon>
        <taxon>Bacillati</taxon>
        <taxon>Bacillota</taxon>
        <taxon>Bacilli</taxon>
        <taxon>Bacillales</taxon>
        <taxon>Bacillaceae</taxon>
        <taxon>Alteribacillus</taxon>
    </lineage>
</organism>
<keyword evidence="3" id="KW-0378">Hydrolase</keyword>
<evidence type="ECO:0000256" key="6">
    <source>
        <dbReference type="SAM" id="Phobius"/>
    </source>
</evidence>
<dbReference type="PANTHER" id="PTHR43199">
    <property type="entry name" value="GLUTATHIONE HYDROLASE"/>
    <property type="match status" value="1"/>
</dbReference>
<dbReference type="PANTHER" id="PTHR43199:SF1">
    <property type="entry name" value="GLUTATHIONE HYDROLASE PROENZYME"/>
    <property type="match status" value="1"/>
</dbReference>
<dbReference type="EMBL" id="FNDU01000017">
    <property type="protein sequence ID" value="SDI97713.1"/>
    <property type="molecule type" value="Genomic_DNA"/>
</dbReference>
<evidence type="ECO:0000256" key="1">
    <source>
        <dbReference type="ARBA" id="ARBA00009381"/>
    </source>
</evidence>
<dbReference type="InterPro" id="IPR051792">
    <property type="entry name" value="GGT_bact"/>
</dbReference>
<keyword evidence="9" id="KW-1185">Reference proteome</keyword>
<gene>
    <name evidence="8" type="ORF">SAMN05216352_1174</name>
</gene>
<dbReference type="InterPro" id="IPR029055">
    <property type="entry name" value="Ntn_hydrolases_N"/>
</dbReference>
<evidence type="ECO:0000256" key="3">
    <source>
        <dbReference type="ARBA" id="ARBA00022801"/>
    </source>
</evidence>
<name>A0A1G8PZ47_9BACI</name>
<dbReference type="OrthoDB" id="9781342at2"/>
<dbReference type="InterPro" id="IPR043138">
    <property type="entry name" value="GGT_lsub"/>
</dbReference>
<keyword evidence="6" id="KW-0812">Transmembrane</keyword>
<feature type="chain" id="PRO_5011512385" evidence="7">
    <location>
        <begin position="25"/>
        <end position="600"/>
    </location>
</feature>
<dbReference type="RefSeq" id="WP_091587561.1">
    <property type="nucleotide sequence ID" value="NZ_FNDU01000017.1"/>
</dbReference>